<comment type="subunit">
    <text evidence="11">Homooctamer.</text>
</comment>
<evidence type="ECO:0000256" key="6">
    <source>
        <dbReference type="ARBA" id="ARBA00023239"/>
    </source>
</evidence>
<reference evidence="14" key="1">
    <citation type="submission" date="2019-12" db="EMBL/GenBank/DDBJ databases">
        <title>Complete genome of Terracaulis silvestris 0127_4.</title>
        <authorList>
            <person name="Vieira S."/>
            <person name="Riedel T."/>
            <person name="Sproer C."/>
            <person name="Pascual J."/>
            <person name="Boedeker C."/>
            <person name="Overmann J."/>
        </authorList>
    </citation>
    <scope>NUCLEOTIDE SEQUENCE [LARGE SCALE GENOMIC DNA]</scope>
    <source>
        <strain evidence="14">0127_4</strain>
    </source>
</reference>
<feature type="active site" description="Schiff-base intermediate with substrate" evidence="9">
    <location>
        <position position="201"/>
    </location>
</feature>
<dbReference type="NCBIfam" id="NF006762">
    <property type="entry name" value="PRK09283.1"/>
    <property type="match status" value="1"/>
</dbReference>
<evidence type="ECO:0000256" key="11">
    <source>
        <dbReference type="RuleBase" id="RU000515"/>
    </source>
</evidence>
<dbReference type="InterPro" id="IPR030656">
    <property type="entry name" value="ALAD_AS"/>
</dbReference>
<dbReference type="PANTHER" id="PTHR11458:SF0">
    <property type="entry name" value="DELTA-AMINOLEVULINIC ACID DEHYDRATASE"/>
    <property type="match status" value="1"/>
</dbReference>
<dbReference type="KEGG" id="tsv:DSM104635_02146"/>
<keyword evidence="6 11" id="KW-0456">Lyase</keyword>
<gene>
    <name evidence="13" type="primary">hemB_3</name>
    <name evidence="13" type="ORF">DSM104635_02146</name>
</gene>
<comment type="pathway">
    <text evidence="1">Porphyrin-containing compound metabolism; protoporphyrin-IX biosynthesis; coproporphyrinogen-III from 5-aminolevulinate: step 1/4.</text>
</comment>
<sequence>MNYTGRYPSSRPRRLRQSDWVRRLTREHRLSVDDLIWAMVVHDGAEDEIPVAAMPGVARYSVRAAAEAAKRAAKLGIPAIAVFPHIDAAKKDATGKEALNKNGLICTAVRAMKDAAPDVGIMVDVALDPFTDHGHDGLLRDGRIVNDDTVKVLTEQALVQVEAGADIVAPSDMMDGRVGAIRTALDAAGKHDTLIMSYAAKYASAFYGPYREAIGSGKLGSGAVANPGDKRTYQMDFANSDEAMREVAMDVAEGADMLLVKPGMPYLDIVARVKQEFGLPTYAFQVSGEYAMIKAAAQNGWIDEDRAIIESLTAFKRAGADGIVTYFAPKAAEMLG</sequence>
<dbReference type="Gene3D" id="3.20.20.70">
    <property type="entry name" value="Aldolase class I"/>
    <property type="match status" value="1"/>
</dbReference>
<dbReference type="PANTHER" id="PTHR11458">
    <property type="entry name" value="DELTA-AMINOLEVULINIC ACID DEHYDRATASE"/>
    <property type="match status" value="1"/>
</dbReference>
<comment type="similarity">
    <text evidence="2 12">Belongs to the ALAD family.</text>
</comment>
<evidence type="ECO:0000256" key="10">
    <source>
        <dbReference type="PIRSR" id="PIRSR001415-5"/>
    </source>
</evidence>
<evidence type="ECO:0000256" key="4">
    <source>
        <dbReference type="ARBA" id="ARBA00020771"/>
    </source>
</evidence>
<dbReference type="InterPro" id="IPR013785">
    <property type="entry name" value="Aldolase_TIM"/>
</dbReference>
<dbReference type="Proteomes" id="UP000431269">
    <property type="component" value="Chromosome"/>
</dbReference>
<dbReference type="GO" id="GO:0008270">
    <property type="term" value="F:zinc ion binding"/>
    <property type="evidence" value="ECO:0007669"/>
    <property type="project" value="TreeGrafter"/>
</dbReference>
<dbReference type="AlphaFoldDB" id="A0A6I6MR86"/>
<evidence type="ECO:0000256" key="5">
    <source>
        <dbReference type="ARBA" id="ARBA00023133"/>
    </source>
</evidence>
<dbReference type="CDD" id="cd04823">
    <property type="entry name" value="ALAD_PBGS_aspartate_rich"/>
    <property type="match status" value="1"/>
</dbReference>
<evidence type="ECO:0000256" key="1">
    <source>
        <dbReference type="ARBA" id="ARBA00004694"/>
    </source>
</evidence>
<evidence type="ECO:0000256" key="2">
    <source>
        <dbReference type="ARBA" id="ARBA00008055"/>
    </source>
</evidence>
<dbReference type="InterPro" id="IPR001731">
    <property type="entry name" value="ALAD"/>
</dbReference>
<evidence type="ECO:0000256" key="12">
    <source>
        <dbReference type="RuleBase" id="RU004161"/>
    </source>
</evidence>
<dbReference type="UniPathway" id="UPA00251">
    <property type="reaction ID" value="UER00318"/>
</dbReference>
<dbReference type="PIRSF" id="PIRSF001415">
    <property type="entry name" value="Porphbilin_synth"/>
    <property type="match status" value="1"/>
</dbReference>
<feature type="binding site" evidence="10">
    <location>
        <position position="246"/>
    </location>
    <ligand>
        <name>Mg(2+)</name>
        <dbReference type="ChEBI" id="CHEBI:18420"/>
    </ligand>
</feature>
<keyword evidence="10" id="KW-0460">Magnesium</keyword>
<keyword evidence="10" id="KW-0479">Metal-binding</keyword>
<evidence type="ECO:0000256" key="3">
    <source>
        <dbReference type="ARBA" id="ARBA00012053"/>
    </source>
</evidence>
<dbReference type="Pfam" id="PF00490">
    <property type="entry name" value="ALAD"/>
    <property type="match status" value="1"/>
</dbReference>
<keyword evidence="5" id="KW-0350">Heme biosynthesis</keyword>
<dbReference type="SUPFAM" id="SSF51569">
    <property type="entry name" value="Aldolase"/>
    <property type="match status" value="1"/>
</dbReference>
<accession>A0A6I6MR86</accession>
<name>A0A6I6MR86_9CAUL</name>
<organism evidence="13 14">
    <name type="scientific">Terricaulis silvestris</name>
    <dbReference type="NCBI Taxonomy" id="2686094"/>
    <lineage>
        <taxon>Bacteria</taxon>
        <taxon>Pseudomonadati</taxon>
        <taxon>Pseudomonadota</taxon>
        <taxon>Alphaproteobacteria</taxon>
        <taxon>Caulobacterales</taxon>
        <taxon>Caulobacteraceae</taxon>
        <taxon>Terricaulis</taxon>
    </lineage>
</organism>
<comment type="catalytic activity">
    <reaction evidence="8 11">
        <text>2 5-aminolevulinate = porphobilinogen + 2 H2O + H(+)</text>
        <dbReference type="Rhea" id="RHEA:24064"/>
        <dbReference type="ChEBI" id="CHEBI:15377"/>
        <dbReference type="ChEBI" id="CHEBI:15378"/>
        <dbReference type="ChEBI" id="CHEBI:58126"/>
        <dbReference type="ChEBI" id="CHEBI:356416"/>
        <dbReference type="EC" id="4.2.1.24"/>
    </reaction>
</comment>
<feature type="active site" description="Schiff-base intermediate with substrate" evidence="9">
    <location>
        <position position="261"/>
    </location>
</feature>
<dbReference type="SMART" id="SM01004">
    <property type="entry name" value="ALAD"/>
    <property type="match status" value="1"/>
</dbReference>
<dbReference type="PROSITE" id="PS00169">
    <property type="entry name" value="D_ALA_DEHYDRATASE"/>
    <property type="match status" value="1"/>
</dbReference>
<proteinExistence type="inferred from homology"/>
<keyword evidence="14" id="KW-1185">Reference proteome</keyword>
<dbReference type="EMBL" id="CP047045">
    <property type="protein sequence ID" value="QGZ95297.1"/>
    <property type="molecule type" value="Genomic_DNA"/>
</dbReference>
<evidence type="ECO:0000256" key="7">
    <source>
        <dbReference type="ARBA" id="ARBA00023244"/>
    </source>
</evidence>
<dbReference type="FunFam" id="3.20.20.70:FF:000019">
    <property type="entry name" value="Delta-aminolevulinic acid dehydratase"/>
    <property type="match status" value="1"/>
</dbReference>
<keyword evidence="7 11" id="KW-0627">Porphyrin biosynthesis</keyword>
<dbReference type="GO" id="GO:0004655">
    <property type="term" value="F:porphobilinogen synthase activity"/>
    <property type="evidence" value="ECO:0007669"/>
    <property type="project" value="UniProtKB-EC"/>
</dbReference>
<dbReference type="GO" id="GO:0006782">
    <property type="term" value="P:protoporphyrinogen IX biosynthetic process"/>
    <property type="evidence" value="ECO:0007669"/>
    <property type="project" value="UniProtKB-UniPathway"/>
</dbReference>
<dbReference type="PRINTS" id="PR00144">
    <property type="entry name" value="DALDHYDRTASE"/>
</dbReference>
<dbReference type="RefSeq" id="WP_158766168.1">
    <property type="nucleotide sequence ID" value="NZ_CP047045.1"/>
</dbReference>
<evidence type="ECO:0000256" key="9">
    <source>
        <dbReference type="PIRSR" id="PIRSR001415-1"/>
    </source>
</evidence>
<protein>
    <recommendedName>
        <fullName evidence="4 11">Delta-aminolevulinic acid dehydratase</fullName>
        <ecNumber evidence="3 11">4.2.1.24</ecNumber>
    </recommendedName>
</protein>
<evidence type="ECO:0000313" key="13">
    <source>
        <dbReference type="EMBL" id="QGZ95297.1"/>
    </source>
</evidence>
<evidence type="ECO:0000313" key="14">
    <source>
        <dbReference type="Proteomes" id="UP000431269"/>
    </source>
</evidence>
<evidence type="ECO:0000256" key="8">
    <source>
        <dbReference type="ARBA" id="ARBA00047651"/>
    </source>
</evidence>
<dbReference type="GO" id="GO:0005829">
    <property type="term" value="C:cytosol"/>
    <property type="evidence" value="ECO:0007669"/>
    <property type="project" value="TreeGrafter"/>
</dbReference>
<dbReference type="EC" id="4.2.1.24" evidence="3 11"/>